<keyword evidence="2" id="KW-1185">Reference proteome</keyword>
<dbReference type="HOGENOM" id="CLU_2428428_0_0_1"/>
<organism evidence="1 2">
    <name type="scientific">Serendipita vermifera MAFF 305830</name>
    <dbReference type="NCBI Taxonomy" id="933852"/>
    <lineage>
        <taxon>Eukaryota</taxon>
        <taxon>Fungi</taxon>
        <taxon>Dikarya</taxon>
        <taxon>Basidiomycota</taxon>
        <taxon>Agaricomycotina</taxon>
        <taxon>Agaricomycetes</taxon>
        <taxon>Sebacinales</taxon>
        <taxon>Serendipitaceae</taxon>
        <taxon>Serendipita</taxon>
    </lineage>
</organism>
<sequence length="91" mass="9926">MHFYLDHIVPTPPCAFSFKPSSTASSIGTTSLSHSWVPQMQSISLALLGHGSRETCGSHPERPLGMREECQIMRSGIRSRSICSLTRAPIA</sequence>
<gene>
    <name evidence="1" type="ORF">M408DRAFT_197737</name>
</gene>
<dbReference type="EMBL" id="KN824604">
    <property type="protein sequence ID" value="KIM19604.1"/>
    <property type="molecule type" value="Genomic_DNA"/>
</dbReference>
<name>A0A0C3AHR8_SERVB</name>
<accession>A0A0C3AHR8</accession>
<proteinExistence type="predicted"/>
<evidence type="ECO:0000313" key="1">
    <source>
        <dbReference type="EMBL" id="KIM19604.1"/>
    </source>
</evidence>
<protein>
    <submittedName>
        <fullName evidence="1">Uncharacterized protein</fullName>
    </submittedName>
</protein>
<dbReference type="AlphaFoldDB" id="A0A0C3AHR8"/>
<dbReference type="Proteomes" id="UP000054097">
    <property type="component" value="Unassembled WGS sequence"/>
</dbReference>
<reference evidence="1 2" key="1">
    <citation type="submission" date="2014-04" db="EMBL/GenBank/DDBJ databases">
        <authorList>
            <consortium name="DOE Joint Genome Institute"/>
            <person name="Kuo A."/>
            <person name="Zuccaro A."/>
            <person name="Kohler A."/>
            <person name="Nagy L.G."/>
            <person name="Floudas D."/>
            <person name="Copeland A."/>
            <person name="Barry K.W."/>
            <person name="Cichocki N."/>
            <person name="Veneault-Fourrey C."/>
            <person name="LaButti K."/>
            <person name="Lindquist E.A."/>
            <person name="Lipzen A."/>
            <person name="Lundell T."/>
            <person name="Morin E."/>
            <person name="Murat C."/>
            <person name="Sun H."/>
            <person name="Tunlid A."/>
            <person name="Henrissat B."/>
            <person name="Grigoriev I.V."/>
            <person name="Hibbett D.S."/>
            <person name="Martin F."/>
            <person name="Nordberg H.P."/>
            <person name="Cantor M.N."/>
            <person name="Hua S.X."/>
        </authorList>
    </citation>
    <scope>NUCLEOTIDE SEQUENCE [LARGE SCALE GENOMIC DNA]</scope>
    <source>
        <strain evidence="1 2">MAFF 305830</strain>
    </source>
</reference>
<reference evidence="2" key="2">
    <citation type="submission" date="2015-01" db="EMBL/GenBank/DDBJ databases">
        <title>Evolutionary Origins and Diversification of the Mycorrhizal Mutualists.</title>
        <authorList>
            <consortium name="DOE Joint Genome Institute"/>
            <consortium name="Mycorrhizal Genomics Consortium"/>
            <person name="Kohler A."/>
            <person name="Kuo A."/>
            <person name="Nagy L.G."/>
            <person name="Floudas D."/>
            <person name="Copeland A."/>
            <person name="Barry K.W."/>
            <person name="Cichocki N."/>
            <person name="Veneault-Fourrey C."/>
            <person name="LaButti K."/>
            <person name="Lindquist E.A."/>
            <person name="Lipzen A."/>
            <person name="Lundell T."/>
            <person name="Morin E."/>
            <person name="Murat C."/>
            <person name="Riley R."/>
            <person name="Ohm R."/>
            <person name="Sun H."/>
            <person name="Tunlid A."/>
            <person name="Henrissat B."/>
            <person name="Grigoriev I.V."/>
            <person name="Hibbett D.S."/>
            <person name="Martin F."/>
        </authorList>
    </citation>
    <scope>NUCLEOTIDE SEQUENCE [LARGE SCALE GENOMIC DNA]</scope>
    <source>
        <strain evidence="2">MAFF 305830</strain>
    </source>
</reference>
<evidence type="ECO:0000313" key="2">
    <source>
        <dbReference type="Proteomes" id="UP000054097"/>
    </source>
</evidence>